<organism evidence="1 2">
    <name type="scientific">Globodera pallida</name>
    <name type="common">Potato cyst nematode worm</name>
    <name type="synonym">Heterodera pallida</name>
    <dbReference type="NCBI Taxonomy" id="36090"/>
    <lineage>
        <taxon>Eukaryota</taxon>
        <taxon>Metazoa</taxon>
        <taxon>Ecdysozoa</taxon>
        <taxon>Nematoda</taxon>
        <taxon>Chromadorea</taxon>
        <taxon>Rhabditida</taxon>
        <taxon>Tylenchina</taxon>
        <taxon>Tylenchomorpha</taxon>
        <taxon>Tylenchoidea</taxon>
        <taxon>Heteroderidae</taxon>
        <taxon>Heteroderinae</taxon>
        <taxon>Globodera</taxon>
    </lineage>
</organism>
<dbReference type="Proteomes" id="UP000050741">
    <property type="component" value="Unassembled WGS sequence"/>
</dbReference>
<name>A0A183CA09_GLOPA</name>
<accession>A0A183CA09</accession>
<evidence type="ECO:0000313" key="1">
    <source>
        <dbReference type="Proteomes" id="UP000050741"/>
    </source>
</evidence>
<reference evidence="2" key="2">
    <citation type="submission" date="2016-06" db="UniProtKB">
        <authorList>
            <consortium name="WormBaseParasite"/>
        </authorList>
    </citation>
    <scope>IDENTIFICATION</scope>
</reference>
<evidence type="ECO:0000313" key="2">
    <source>
        <dbReference type="WBParaSite" id="GPLIN_000970800"/>
    </source>
</evidence>
<protein>
    <submittedName>
        <fullName evidence="2">UCR_hinge domain-containing protein</fullName>
    </submittedName>
</protein>
<sequence>MLKNGPTSAMDAALTEARNKIIAEHREYCKKKSYDECEAAENAPPERRCKRSMTPDGREFVCIPVVRQVYVK</sequence>
<dbReference type="AlphaFoldDB" id="A0A183CA09"/>
<keyword evidence="1" id="KW-1185">Reference proteome</keyword>
<proteinExistence type="predicted"/>
<dbReference type="WBParaSite" id="GPLIN_000970800">
    <property type="protein sequence ID" value="GPLIN_000970800"/>
    <property type="gene ID" value="GPLIN_000970800"/>
</dbReference>
<reference evidence="1" key="1">
    <citation type="submission" date="2014-05" db="EMBL/GenBank/DDBJ databases">
        <title>The genome and life-stage specific transcriptomes of Globodera pallida elucidate key aspects of plant parasitism by a cyst nematode.</title>
        <authorList>
            <person name="Cotton J.A."/>
            <person name="Lilley C.J."/>
            <person name="Jones L.M."/>
            <person name="Kikuchi T."/>
            <person name="Reid A.J."/>
            <person name="Thorpe P."/>
            <person name="Tsai I.J."/>
            <person name="Beasley H."/>
            <person name="Blok V."/>
            <person name="Cock P.J.A."/>
            <person name="Van den Akker S.E."/>
            <person name="Holroyd N."/>
            <person name="Hunt M."/>
            <person name="Mantelin S."/>
            <person name="Naghra H."/>
            <person name="Pain A."/>
            <person name="Palomares-Rius J.E."/>
            <person name="Zarowiecki M."/>
            <person name="Berriman M."/>
            <person name="Jones J.T."/>
            <person name="Urwin P.E."/>
        </authorList>
    </citation>
    <scope>NUCLEOTIDE SEQUENCE [LARGE SCALE GENOMIC DNA]</scope>
    <source>
        <strain evidence="1">Lindley</strain>
    </source>
</reference>